<feature type="transmembrane region" description="Helical" evidence="7">
    <location>
        <begin position="117"/>
        <end position="134"/>
    </location>
</feature>
<keyword evidence="5 7" id="KW-1133">Transmembrane helix</keyword>
<protein>
    <submittedName>
        <fullName evidence="8">Uncharacterized protein</fullName>
    </submittedName>
</protein>
<evidence type="ECO:0000256" key="2">
    <source>
        <dbReference type="ARBA" id="ARBA00007863"/>
    </source>
</evidence>
<name>A0AAU9N8M4_9ASTR</name>
<dbReference type="InterPro" id="IPR009262">
    <property type="entry name" value="SLC35_F1/F2/F6"/>
</dbReference>
<evidence type="ECO:0000256" key="5">
    <source>
        <dbReference type="ARBA" id="ARBA00022989"/>
    </source>
</evidence>
<feature type="transmembrane region" description="Helical" evidence="7">
    <location>
        <begin position="92"/>
        <end position="111"/>
    </location>
</feature>
<dbReference type="GO" id="GO:0016020">
    <property type="term" value="C:membrane"/>
    <property type="evidence" value="ECO:0007669"/>
    <property type="project" value="UniProtKB-SubCell"/>
</dbReference>
<evidence type="ECO:0000256" key="3">
    <source>
        <dbReference type="ARBA" id="ARBA00022448"/>
    </source>
</evidence>
<accession>A0AAU9N8M4</accession>
<evidence type="ECO:0000256" key="6">
    <source>
        <dbReference type="ARBA" id="ARBA00023136"/>
    </source>
</evidence>
<feature type="transmembrane region" description="Helical" evidence="7">
    <location>
        <begin position="55"/>
        <end position="72"/>
    </location>
</feature>
<dbReference type="PANTHER" id="PTHR14233">
    <property type="entry name" value="DUF914-RELATED"/>
    <property type="match status" value="1"/>
</dbReference>
<reference evidence="8 9" key="1">
    <citation type="submission" date="2022-01" db="EMBL/GenBank/DDBJ databases">
        <authorList>
            <person name="Xiong W."/>
            <person name="Schranz E."/>
        </authorList>
    </citation>
    <scope>NUCLEOTIDE SEQUENCE [LARGE SCALE GENOMIC DNA]</scope>
</reference>
<dbReference type="GO" id="GO:0022857">
    <property type="term" value="F:transmembrane transporter activity"/>
    <property type="evidence" value="ECO:0007669"/>
    <property type="project" value="InterPro"/>
</dbReference>
<dbReference type="EMBL" id="CAKMRJ010004445">
    <property type="protein sequence ID" value="CAH1435816.1"/>
    <property type="molecule type" value="Genomic_DNA"/>
</dbReference>
<gene>
    <name evidence="8" type="ORF">LVIROSA_LOCUS22225</name>
</gene>
<keyword evidence="4 7" id="KW-0812">Transmembrane</keyword>
<comment type="subcellular location">
    <subcellularLocation>
        <location evidence="1">Membrane</location>
        <topology evidence="1">Multi-pass membrane protein</topology>
    </subcellularLocation>
</comment>
<comment type="caution">
    <text evidence="8">The sequence shown here is derived from an EMBL/GenBank/DDBJ whole genome shotgun (WGS) entry which is preliminary data.</text>
</comment>
<dbReference type="AlphaFoldDB" id="A0AAU9N8M4"/>
<sequence length="189" mass="21299">MAVVWGNHMCYRPICIATIRLWSGSNPILGDAHVIAGTYFFAVSNVGEDLCVKKVGRVEVITMLGLYGIILFERKDLRSICLWPQIILSFPWYGKVAFIFCTLIPLVLRVLEPRSSVFSLLTTNIWAVVIHVFLHHQKVDCLYYMSLLLVDLGLCINSNADKDSNELTKVECDDLDQSCLLLPMGAYLV</sequence>
<dbReference type="InterPro" id="IPR052221">
    <property type="entry name" value="SLC35F_Transporter"/>
</dbReference>
<proteinExistence type="inferred from homology"/>
<dbReference type="Proteomes" id="UP001157418">
    <property type="component" value="Unassembled WGS sequence"/>
</dbReference>
<evidence type="ECO:0000313" key="9">
    <source>
        <dbReference type="Proteomes" id="UP001157418"/>
    </source>
</evidence>
<evidence type="ECO:0000256" key="4">
    <source>
        <dbReference type="ARBA" id="ARBA00022692"/>
    </source>
</evidence>
<keyword evidence="6 7" id="KW-0472">Membrane</keyword>
<evidence type="ECO:0000256" key="7">
    <source>
        <dbReference type="SAM" id="Phobius"/>
    </source>
</evidence>
<evidence type="ECO:0000313" key="8">
    <source>
        <dbReference type="EMBL" id="CAH1435816.1"/>
    </source>
</evidence>
<keyword evidence="3" id="KW-0813">Transport</keyword>
<evidence type="ECO:0000256" key="1">
    <source>
        <dbReference type="ARBA" id="ARBA00004141"/>
    </source>
</evidence>
<dbReference type="PANTHER" id="PTHR14233:SF18">
    <property type="entry name" value="OS05G0444300 PROTEIN"/>
    <property type="match status" value="1"/>
</dbReference>
<keyword evidence="9" id="KW-1185">Reference proteome</keyword>
<comment type="similarity">
    <text evidence="2">Belongs to the SLC35F solute transporter family.</text>
</comment>
<organism evidence="8 9">
    <name type="scientific">Lactuca virosa</name>
    <dbReference type="NCBI Taxonomy" id="75947"/>
    <lineage>
        <taxon>Eukaryota</taxon>
        <taxon>Viridiplantae</taxon>
        <taxon>Streptophyta</taxon>
        <taxon>Embryophyta</taxon>
        <taxon>Tracheophyta</taxon>
        <taxon>Spermatophyta</taxon>
        <taxon>Magnoliopsida</taxon>
        <taxon>eudicotyledons</taxon>
        <taxon>Gunneridae</taxon>
        <taxon>Pentapetalae</taxon>
        <taxon>asterids</taxon>
        <taxon>campanulids</taxon>
        <taxon>Asterales</taxon>
        <taxon>Asteraceae</taxon>
        <taxon>Cichorioideae</taxon>
        <taxon>Cichorieae</taxon>
        <taxon>Lactucinae</taxon>
        <taxon>Lactuca</taxon>
    </lineage>
</organism>
<dbReference type="Pfam" id="PF06027">
    <property type="entry name" value="SLC35F"/>
    <property type="match status" value="1"/>
</dbReference>